<name>A0A432LAP6_9BACI</name>
<dbReference type="InterPro" id="IPR011050">
    <property type="entry name" value="Pectin_lyase_fold/virulence"/>
</dbReference>
<protein>
    <submittedName>
        <fullName evidence="3">Copper-binding protein</fullName>
    </submittedName>
</protein>
<dbReference type="InterPro" id="IPR007742">
    <property type="entry name" value="NosD_dom"/>
</dbReference>
<proteinExistence type="predicted"/>
<comment type="caution">
    <text evidence="3">The sequence shown here is derived from an EMBL/GenBank/DDBJ whole genome shotgun (WGS) entry which is preliminary data.</text>
</comment>
<gene>
    <name evidence="3" type="ORF">EK386_11425</name>
</gene>
<dbReference type="InterPro" id="IPR012334">
    <property type="entry name" value="Pectin_lyas_fold"/>
</dbReference>
<dbReference type="Gene3D" id="2.160.20.10">
    <property type="entry name" value="Single-stranded right-handed beta-helix, Pectin lyase-like"/>
    <property type="match status" value="1"/>
</dbReference>
<keyword evidence="1" id="KW-1133">Transmembrane helix</keyword>
<accession>A0A432LAP6</accession>
<evidence type="ECO:0000256" key="1">
    <source>
        <dbReference type="SAM" id="Phobius"/>
    </source>
</evidence>
<keyword evidence="1" id="KW-0472">Membrane</keyword>
<dbReference type="Pfam" id="PF05048">
    <property type="entry name" value="NosD"/>
    <property type="match status" value="1"/>
</dbReference>
<dbReference type="AlphaFoldDB" id="A0A432LAP6"/>
<dbReference type="SMART" id="SM00710">
    <property type="entry name" value="PbH1"/>
    <property type="match status" value="9"/>
</dbReference>
<feature type="transmembrane region" description="Helical" evidence="1">
    <location>
        <begin position="404"/>
        <end position="423"/>
    </location>
</feature>
<dbReference type="RefSeq" id="WP_126659300.1">
    <property type="nucleotide sequence ID" value="NZ_RYYR01000014.1"/>
</dbReference>
<sequence>MKIWLGVLVAVSSYLLDMSLISANSNDLQSLIDATEEGGVLTLQEGEYKGNFLIQKSMVIIANGHVVITSEQVNEPLFRIEDSQNVSLKGLELISSGTAIKVNRVKNIELSNLVLHKVFSGIEVYDSKNVEINHVSVNGKGHHPSNSGNGIAIFTSTDITVENSHMNGVQDGVYIEGVKNIIVTGNEVVNSRYGNHFMYSENATIVNNRFTKNVTGLMIMMANEIYVESNDISDQDGFNGTGITLYDTKVVEVQNNTIAGNKIGLTIQKTANVRALSNTFQMNQTAVESTNSENSNLLANNVFIGNIVNCRTDEIGLNLKNNYYDDYTGIDIDGDGIGDEPYVALQSFGQWMVRKPVYQYYVESPSVVLLNQLDQQANRGSQTLLVDQSPLTNKNIKQYKEWHLNHWQLSIGIALLVLCLIIWRRSVLT</sequence>
<evidence type="ECO:0000259" key="2">
    <source>
        <dbReference type="Pfam" id="PF05048"/>
    </source>
</evidence>
<keyword evidence="1" id="KW-0812">Transmembrane</keyword>
<evidence type="ECO:0000313" key="3">
    <source>
        <dbReference type="EMBL" id="RUL51718.1"/>
    </source>
</evidence>
<dbReference type="InterPro" id="IPR006626">
    <property type="entry name" value="PbH1"/>
</dbReference>
<feature type="domain" description="Periplasmic copper-binding protein NosD beta helix" evidence="2">
    <location>
        <begin position="137"/>
        <end position="324"/>
    </location>
</feature>
<reference evidence="3 4" key="1">
    <citation type="submission" date="2018-12" db="EMBL/GenBank/DDBJ databases">
        <title>Lysinibacillus antri sp. nov., isolated from a cave soil.</title>
        <authorList>
            <person name="Narsing Rao M.P."/>
            <person name="Zhang H."/>
            <person name="Dong Z.-Y."/>
            <person name="Niu X.-K."/>
            <person name="Zhang K."/>
            <person name="Fang B.-Z."/>
            <person name="Kang Y.-Q."/>
            <person name="Xiao M."/>
            <person name="Li W.-J."/>
        </authorList>
    </citation>
    <scope>NUCLEOTIDE SEQUENCE [LARGE SCALE GENOMIC DNA]</scope>
    <source>
        <strain evidence="3 4">SYSU K30002</strain>
    </source>
</reference>
<organism evidence="3 4">
    <name type="scientific">Lysinibacillus antri</name>
    <dbReference type="NCBI Taxonomy" id="2498145"/>
    <lineage>
        <taxon>Bacteria</taxon>
        <taxon>Bacillati</taxon>
        <taxon>Bacillota</taxon>
        <taxon>Bacilli</taxon>
        <taxon>Bacillales</taxon>
        <taxon>Bacillaceae</taxon>
        <taxon>Lysinibacillus</taxon>
    </lineage>
</organism>
<dbReference type="SUPFAM" id="SSF51126">
    <property type="entry name" value="Pectin lyase-like"/>
    <property type="match status" value="1"/>
</dbReference>
<keyword evidence="4" id="KW-1185">Reference proteome</keyword>
<dbReference type="EMBL" id="RYYR01000014">
    <property type="protein sequence ID" value="RUL51718.1"/>
    <property type="molecule type" value="Genomic_DNA"/>
</dbReference>
<evidence type="ECO:0000313" key="4">
    <source>
        <dbReference type="Proteomes" id="UP000287910"/>
    </source>
</evidence>
<dbReference type="Proteomes" id="UP000287910">
    <property type="component" value="Unassembled WGS sequence"/>
</dbReference>